<dbReference type="Pfam" id="PF24883">
    <property type="entry name" value="NPHP3_N"/>
    <property type="match status" value="1"/>
</dbReference>
<keyword evidence="4" id="KW-1185">Reference proteome</keyword>
<comment type="caution">
    <text evidence="3">The sequence shown here is derived from an EMBL/GenBank/DDBJ whole genome shotgun (WGS) entry which is preliminary data.</text>
</comment>
<protein>
    <recommendedName>
        <fullName evidence="2">Nephrocystin 3-like N-terminal domain-containing protein</fullName>
    </recommendedName>
</protein>
<dbReference type="RefSeq" id="XP_066698738.1">
    <property type="nucleotide sequence ID" value="XM_066846340.1"/>
</dbReference>
<dbReference type="PANTHER" id="PTHR10039">
    <property type="entry name" value="AMELOGENIN"/>
    <property type="match status" value="1"/>
</dbReference>
<dbReference type="PANTHER" id="PTHR10039:SF14">
    <property type="entry name" value="NACHT DOMAIN-CONTAINING PROTEIN"/>
    <property type="match status" value="1"/>
</dbReference>
<accession>A0ABR1Q9K4</accession>
<name>A0ABR1Q9K4_9PEZI</name>
<evidence type="ECO:0000256" key="1">
    <source>
        <dbReference type="ARBA" id="ARBA00022737"/>
    </source>
</evidence>
<reference evidence="3 4" key="1">
    <citation type="submission" date="2023-01" db="EMBL/GenBank/DDBJ databases">
        <title>Analysis of 21 Apiospora genomes using comparative genomics revels a genus with tremendous synthesis potential of carbohydrate active enzymes and secondary metabolites.</title>
        <authorList>
            <person name="Sorensen T."/>
        </authorList>
    </citation>
    <scope>NUCLEOTIDE SEQUENCE [LARGE SCALE GENOMIC DNA]</scope>
    <source>
        <strain evidence="3 4">CBS 24483</strain>
    </source>
</reference>
<sequence length="252" mass="28866">MTPSTRHGSTETLARFGSPVALAWVRRCSLSSLREELEEHTKHSNGALIYYFCRHDDERRNNETAILRGLLLQLVRITSAATFEQHVWPKFATAESTNYTFSTLSTMRRMLSDVVAAQDFERIYCVLDGLDECNKESSKHVVERLHAFSNKVTRFASPFRLAIVSREMPPFSGFNTIPLDIHDSHIRQDIELFISSNIEKALSHKTGFGVYYLQQVSERLFDGSEGSFLWISFVAKDLSEYETQREVTKALD</sequence>
<feature type="domain" description="Nephrocystin 3-like N-terminal" evidence="2">
    <location>
        <begin position="32"/>
        <end position="166"/>
    </location>
</feature>
<gene>
    <name evidence="3" type="ORF">PG986_010118</name>
</gene>
<proteinExistence type="predicted"/>
<evidence type="ECO:0000313" key="3">
    <source>
        <dbReference type="EMBL" id="KAK7949232.1"/>
    </source>
</evidence>
<keyword evidence="1" id="KW-0677">Repeat</keyword>
<organism evidence="3 4">
    <name type="scientific">Apiospora aurea</name>
    <dbReference type="NCBI Taxonomy" id="335848"/>
    <lineage>
        <taxon>Eukaryota</taxon>
        <taxon>Fungi</taxon>
        <taxon>Dikarya</taxon>
        <taxon>Ascomycota</taxon>
        <taxon>Pezizomycotina</taxon>
        <taxon>Sordariomycetes</taxon>
        <taxon>Xylariomycetidae</taxon>
        <taxon>Amphisphaeriales</taxon>
        <taxon>Apiosporaceae</taxon>
        <taxon>Apiospora</taxon>
    </lineage>
</organism>
<evidence type="ECO:0000313" key="4">
    <source>
        <dbReference type="Proteomes" id="UP001391051"/>
    </source>
</evidence>
<dbReference type="Proteomes" id="UP001391051">
    <property type="component" value="Unassembled WGS sequence"/>
</dbReference>
<dbReference type="InterPro" id="IPR056884">
    <property type="entry name" value="NPHP3-like_N"/>
</dbReference>
<dbReference type="EMBL" id="JAQQWE010000006">
    <property type="protein sequence ID" value="KAK7949232.1"/>
    <property type="molecule type" value="Genomic_DNA"/>
</dbReference>
<dbReference type="GeneID" id="92079402"/>
<evidence type="ECO:0000259" key="2">
    <source>
        <dbReference type="Pfam" id="PF24883"/>
    </source>
</evidence>